<reference evidence="2" key="1">
    <citation type="submission" date="2024-06" db="EMBL/GenBank/DDBJ databases">
        <authorList>
            <consortium name="consrtm"/>
            <person name="Uemura M."/>
            <person name="Terahara T."/>
        </authorList>
    </citation>
    <scope>NUCLEOTIDE SEQUENCE</scope>
    <source>
        <strain evidence="2">KM77-8</strain>
    </source>
</reference>
<sequence length="124" mass="12637">MDTGSGGGLHLVAHEREQRGDDHGGAASPGAQQRGGHEVDRGLAPAGALHDQGPALVGDQGLDRPPLVLTQPGLAGGVPDEAGENRVGGRAEVRVARVLHGSIQQDGTDMRAGRPRTRAAVPAR</sequence>
<evidence type="ECO:0000256" key="1">
    <source>
        <dbReference type="SAM" id="MobiDB-lite"/>
    </source>
</evidence>
<proteinExistence type="predicted"/>
<reference evidence="2" key="2">
    <citation type="submission" date="2024-07" db="EMBL/GenBank/DDBJ databases">
        <title>Streptomyces haneummycinica sp. nov., a new antibiotic-producing actinobacterium isolated from marine sediment.</title>
        <authorList>
            <person name="Uemura M."/>
            <person name="Hamada M."/>
            <person name="Hirano S."/>
            <person name="Kobayashi K."/>
            <person name="Ohshiro T."/>
            <person name="Kobayashi T."/>
            <person name="Terahara T."/>
        </authorList>
    </citation>
    <scope>NUCLEOTIDE SEQUENCE</scope>
    <source>
        <strain evidence="2">KM77-8</strain>
    </source>
</reference>
<organism evidence="2">
    <name type="scientific">Streptomyces haneummycinicus</name>
    <dbReference type="NCBI Taxonomy" id="3074435"/>
    <lineage>
        <taxon>Bacteria</taxon>
        <taxon>Bacillati</taxon>
        <taxon>Actinomycetota</taxon>
        <taxon>Actinomycetes</taxon>
        <taxon>Kitasatosporales</taxon>
        <taxon>Streptomycetaceae</taxon>
        <taxon>Streptomyces</taxon>
    </lineage>
</organism>
<gene>
    <name evidence="2" type="ORF">SHKM778_23240</name>
</gene>
<accession>A0AAT9HEN6</accession>
<name>A0AAT9HEN6_9ACTN</name>
<feature type="compositionally biased region" description="Basic and acidic residues" evidence="1">
    <location>
        <begin position="12"/>
        <end position="24"/>
    </location>
</feature>
<feature type="region of interest" description="Disordered" evidence="1">
    <location>
        <begin position="103"/>
        <end position="124"/>
    </location>
</feature>
<feature type="region of interest" description="Disordered" evidence="1">
    <location>
        <begin position="1"/>
        <end position="87"/>
    </location>
</feature>
<protein>
    <submittedName>
        <fullName evidence="2">Uncharacterized protein</fullName>
    </submittedName>
</protein>
<dbReference type="EMBL" id="AP035768">
    <property type="protein sequence ID" value="BFO15936.1"/>
    <property type="molecule type" value="Genomic_DNA"/>
</dbReference>
<evidence type="ECO:0000313" key="2">
    <source>
        <dbReference type="EMBL" id="BFO15936.1"/>
    </source>
</evidence>
<dbReference type="AlphaFoldDB" id="A0AAT9HEN6"/>